<dbReference type="Proteomes" id="UP000828390">
    <property type="component" value="Unassembled WGS sequence"/>
</dbReference>
<sequence>MKVISSKKRPADIDELPVNAVNFFLIVDEFDSSRMMQRLRSDPSTTFPFGRRLLGHRDAGLQRSFNKAVLRMNTRTLSSWSRKIELFGR</sequence>
<evidence type="ECO:0000313" key="1">
    <source>
        <dbReference type="EMBL" id="KAH3786556.1"/>
    </source>
</evidence>
<dbReference type="AlphaFoldDB" id="A0A9D4EVG3"/>
<evidence type="ECO:0000313" key="2">
    <source>
        <dbReference type="Proteomes" id="UP000828390"/>
    </source>
</evidence>
<name>A0A9D4EVG3_DREPO</name>
<dbReference type="EMBL" id="JAIWYP010000008">
    <property type="protein sequence ID" value="KAH3786556.1"/>
    <property type="molecule type" value="Genomic_DNA"/>
</dbReference>
<reference evidence="1" key="2">
    <citation type="submission" date="2020-11" db="EMBL/GenBank/DDBJ databases">
        <authorList>
            <person name="McCartney M.A."/>
            <person name="Auch B."/>
            <person name="Kono T."/>
            <person name="Mallez S."/>
            <person name="Becker A."/>
            <person name="Gohl D.M."/>
            <person name="Silverstein K.A.T."/>
            <person name="Koren S."/>
            <person name="Bechman K.B."/>
            <person name="Herman A."/>
            <person name="Abrahante J.E."/>
            <person name="Garbe J."/>
        </authorList>
    </citation>
    <scope>NUCLEOTIDE SEQUENCE</scope>
    <source>
        <strain evidence="1">Duluth1</strain>
        <tissue evidence="1">Whole animal</tissue>
    </source>
</reference>
<reference evidence="1" key="1">
    <citation type="journal article" date="2019" name="bioRxiv">
        <title>The Genome of the Zebra Mussel, Dreissena polymorpha: A Resource for Invasive Species Research.</title>
        <authorList>
            <person name="McCartney M.A."/>
            <person name="Auch B."/>
            <person name="Kono T."/>
            <person name="Mallez S."/>
            <person name="Zhang Y."/>
            <person name="Obille A."/>
            <person name="Becker A."/>
            <person name="Abrahante J.E."/>
            <person name="Garbe J."/>
            <person name="Badalamenti J.P."/>
            <person name="Herman A."/>
            <person name="Mangelson H."/>
            <person name="Liachko I."/>
            <person name="Sullivan S."/>
            <person name="Sone E.D."/>
            <person name="Koren S."/>
            <person name="Silverstein K.A.T."/>
            <person name="Beckman K.B."/>
            <person name="Gohl D.M."/>
        </authorList>
    </citation>
    <scope>NUCLEOTIDE SEQUENCE</scope>
    <source>
        <strain evidence="1">Duluth1</strain>
        <tissue evidence="1">Whole animal</tissue>
    </source>
</reference>
<keyword evidence="2" id="KW-1185">Reference proteome</keyword>
<gene>
    <name evidence="1" type="ORF">DPMN_164663</name>
</gene>
<organism evidence="1 2">
    <name type="scientific">Dreissena polymorpha</name>
    <name type="common">Zebra mussel</name>
    <name type="synonym">Mytilus polymorpha</name>
    <dbReference type="NCBI Taxonomy" id="45954"/>
    <lineage>
        <taxon>Eukaryota</taxon>
        <taxon>Metazoa</taxon>
        <taxon>Spiralia</taxon>
        <taxon>Lophotrochozoa</taxon>
        <taxon>Mollusca</taxon>
        <taxon>Bivalvia</taxon>
        <taxon>Autobranchia</taxon>
        <taxon>Heteroconchia</taxon>
        <taxon>Euheterodonta</taxon>
        <taxon>Imparidentia</taxon>
        <taxon>Neoheterodontei</taxon>
        <taxon>Myida</taxon>
        <taxon>Dreissenoidea</taxon>
        <taxon>Dreissenidae</taxon>
        <taxon>Dreissena</taxon>
    </lineage>
</organism>
<protein>
    <submittedName>
        <fullName evidence="1">Uncharacterized protein</fullName>
    </submittedName>
</protein>
<accession>A0A9D4EVG3</accession>
<proteinExistence type="predicted"/>
<comment type="caution">
    <text evidence="1">The sequence shown here is derived from an EMBL/GenBank/DDBJ whole genome shotgun (WGS) entry which is preliminary data.</text>
</comment>